<evidence type="ECO:0000256" key="1">
    <source>
        <dbReference type="SAM" id="SignalP"/>
    </source>
</evidence>
<evidence type="ECO:0000313" key="2">
    <source>
        <dbReference type="EMBL" id="ADI48496.1"/>
    </source>
</evidence>
<name>D9IX79_EUPRO</name>
<proteinExistence type="evidence at transcript level"/>
<keyword evidence="1" id="KW-0732">Signal</keyword>
<dbReference type="EMBL" id="HM217036">
    <property type="protein sequence ID" value="ADI48496.1"/>
    <property type="molecule type" value="mRNA"/>
</dbReference>
<organism evidence="2">
    <name type="scientific">Euperipatoides rowelli</name>
    <name type="common">Velvet worm</name>
    <dbReference type="NCBI Taxonomy" id="49087"/>
    <lineage>
        <taxon>Eukaryota</taxon>
        <taxon>Metazoa</taxon>
        <taxon>Ecdysozoa</taxon>
        <taxon>Onychophora</taxon>
        <taxon>Udeonychophora</taxon>
        <taxon>Euonychophora</taxon>
        <taxon>Peripatopsidae</taxon>
        <taxon>Euperipatoides</taxon>
    </lineage>
</organism>
<feature type="signal peptide" evidence="1">
    <location>
        <begin position="1"/>
        <end position="18"/>
    </location>
</feature>
<feature type="chain" id="PRO_5003125586" evidence="1">
    <location>
        <begin position="19"/>
        <end position="86"/>
    </location>
</feature>
<accession>D9IX79</accession>
<dbReference type="AlphaFoldDB" id="D9IX79"/>
<reference evidence="2" key="1">
    <citation type="journal article" date="2010" name="Proc. R. Soc. B">
        <title>Harnessing disorder: onychophorans use highly unstructured proteins, not silks, for prey capture.</title>
        <authorList>
            <person name="Haritos V.S."/>
            <person name="Niranjane A."/>
            <person name="Weisman S."/>
            <person name="Trueman H.E."/>
            <person name="Sriskantha A."/>
            <person name="Sutherland T.D."/>
        </authorList>
    </citation>
    <scope>NUCLEOTIDE SEQUENCE</scope>
    <source>
        <strain evidence="2">Pep2</strain>
    </source>
</reference>
<sequence>MKLLFFICLITFCVAAYADDLVCDWMKRTITIPCKMHEIYDHDKFCDSIEKMRHQPATCDDVYNFTKNDCDTNHPGNSDYVYCADD</sequence>
<protein>
    <submittedName>
        <fullName evidence="2">Antimicrobial peptide</fullName>
    </submittedName>
</protein>